<name>A0A8D8X157_9HEMI</name>
<reference evidence="1" key="1">
    <citation type="submission" date="2021-05" db="EMBL/GenBank/DDBJ databases">
        <authorList>
            <person name="Alioto T."/>
            <person name="Alioto T."/>
            <person name="Gomez Garrido J."/>
        </authorList>
    </citation>
    <scope>NUCLEOTIDE SEQUENCE</scope>
</reference>
<accession>A0A8D8X157</accession>
<dbReference type="AlphaFoldDB" id="A0A8D8X157"/>
<protein>
    <submittedName>
        <fullName evidence="1">Uncharacterized protein</fullName>
    </submittedName>
</protein>
<evidence type="ECO:0000313" key="1">
    <source>
        <dbReference type="EMBL" id="CAG6677989.1"/>
    </source>
</evidence>
<dbReference type="EMBL" id="HBUF01244339">
    <property type="protein sequence ID" value="CAG6677989.1"/>
    <property type="molecule type" value="Transcribed_RNA"/>
</dbReference>
<organism evidence="1">
    <name type="scientific">Cacopsylla melanoneura</name>
    <dbReference type="NCBI Taxonomy" id="428564"/>
    <lineage>
        <taxon>Eukaryota</taxon>
        <taxon>Metazoa</taxon>
        <taxon>Ecdysozoa</taxon>
        <taxon>Arthropoda</taxon>
        <taxon>Hexapoda</taxon>
        <taxon>Insecta</taxon>
        <taxon>Pterygota</taxon>
        <taxon>Neoptera</taxon>
        <taxon>Paraneoptera</taxon>
        <taxon>Hemiptera</taxon>
        <taxon>Sternorrhyncha</taxon>
        <taxon>Psylloidea</taxon>
        <taxon>Psyllidae</taxon>
        <taxon>Psyllinae</taxon>
        <taxon>Cacopsylla</taxon>
    </lineage>
</organism>
<proteinExistence type="predicted"/>
<dbReference type="EMBL" id="HBUF01244338">
    <property type="protein sequence ID" value="CAG6677988.1"/>
    <property type="molecule type" value="Transcribed_RNA"/>
</dbReference>
<sequence length="113" mass="13377">MQNFRITQWFKSYSRGSKLLTTPVCRVILSGGKFIMKNNKFWGRYTNLAFHPRRLATDVSEYLDAYSYLYFVSHNNYGHQCCQFTLFVYICTISPRKIYLRGVNMATFCTRLP</sequence>